<feature type="transmembrane region" description="Helical" evidence="10">
    <location>
        <begin position="132"/>
        <end position="150"/>
    </location>
</feature>
<dbReference type="EMBL" id="DVHM01000009">
    <property type="protein sequence ID" value="HIR69781.1"/>
    <property type="molecule type" value="Genomic_DNA"/>
</dbReference>
<feature type="domain" description="ABC transporter" evidence="11">
    <location>
        <begin position="340"/>
        <end position="574"/>
    </location>
</feature>
<dbReference type="SUPFAM" id="SSF90123">
    <property type="entry name" value="ABC transporter transmembrane region"/>
    <property type="match status" value="1"/>
</dbReference>
<gene>
    <name evidence="13" type="ORF">IAA55_00685</name>
</gene>
<dbReference type="InterPro" id="IPR039421">
    <property type="entry name" value="Type_1_exporter"/>
</dbReference>
<feature type="transmembrane region" description="Helical" evidence="10">
    <location>
        <begin position="282"/>
        <end position="302"/>
    </location>
</feature>
<evidence type="ECO:0000259" key="11">
    <source>
        <dbReference type="PROSITE" id="PS50893"/>
    </source>
</evidence>
<dbReference type="InterPro" id="IPR003439">
    <property type="entry name" value="ABC_transporter-like_ATP-bd"/>
</dbReference>
<dbReference type="GO" id="GO:0015421">
    <property type="term" value="F:ABC-type oligopeptide transporter activity"/>
    <property type="evidence" value="ECO:0007669"/>
    <property type="project" value="TreeGrafter"/>
</dbReference>
<evidence type="ECO:0000256" key="4">
    <source>
        <dbReference type="ARBA" id="ARBA00022692"/>
    </source>
</evidence>
<keyword evidence="4 10" id="KW-0812">Transmembrane</keyword>
<dbReference type="GO" id="GO:0005886">
    <property type="term" value="C:plasma membrane"/>
    <property type="evidence" value="ECO:0007669"/>
    <property type="project" value="UniProtKB-SubCell"/>
</dbReference>
<dbReference type="InterPro" id="IPR011527">
    <property type="entry name" value="ABC1_TM_dom"/>
</dbReference>
<dbReference type="PANTHER" id="PTHR43394">
    <property type="entry name" value="ATP-DEPENDENT PERMEASE MDL1, MITOCHONDRIAL"/>
    <property type="match status" value="1"/>
</dbReference>
<reference evidence="13" key="1">
    <citation type="submission" date="2020-10" db="EMBL/GenBank/DDBJ databases">
        <authorList>
            <person name="Gilroy R."/>
        </authorList>
    </citation>
    <scope>NUCLEOTIDE SEQUENCE</scope>
    <source>
        <strain evidence="13">ChiSjej5B23-6657</strain>
    </source>
</reference>
<dbReference type="AlphaFoldDB" id="A0A9D1J9N6"/>
<feature type="transmembrane region" description="Helical" evidence="10">
    <location>
        <begin position="246"/>
        <end position="270"/>
    </location>
</feature>
<dbReference type="Pfam" id="PF00664">
    <property type="entry name" value="ABC_membrane"/>
    <property type="match status" value="1"/>
</dbReference>
<organism evidence="13 14">
    <name type="scientific">Candidatus Pullilachnospira gallistercoris</name>
    <dbReference type="NCBI Taxonomy" id="2840911"/>
    <lineage>
        <taxon>Bacteria</taxon>
        <taxon>Bacillati</taxon>
        <taxon>Bacillota</taxon>
        <taxon>Clostridia</taxon>
        <taxon>Lachnospirales</taxon>
        <taxon>Lachnospiraceae</taxon>
        <taxon>Lachnospiraceae incertae sedis</taxon>
        <taxon>Candidatus Pullilachnospira</taxon>
    </lineage>
</organism>
<evidence type="ECO:0000256" key="9">
    <source>
        <dbReference type="ARBA" id="ARBA00023136"/>
    </source>
</evidence>
<keyword evidence="7 13" id="KW-0067">ATP-binding</keyword>
<evidence type="ECO:0000256" key="6">
    <source>
        <dbReference type="ARBA" id="ARBA00022807"/>
    </source>
</evidence>
<name>A0A9D1J9N6_9FIRM</name>
<evidence type="ECO:0000256" key="10">
    <source>
        <dbReference type="SAM" id="Phobius"/>
    </source>
</evidence>
<keyword evidence="6" id="KW-0645">Protease</keyword>
<evidence type="ECO:0000313" key="14">
    <source>
        <dbReference type="Proteomes" id="UP000823912"/>
    </source>
</evidence>
<dbReference type="GO" id="GO:0005524">
    <property type="term" value="F:ATP binding"/>
    <property type="evidence" value="ECO:0007669"/>
    <property type="project" value="UniProtKB-KW"/>
</dbReference>
<dbReference type="GO" id="GO:0016887">
    <property type="term" value="F:ATP hydrolysis activity"/>
    <property type="evidence" value="ECO:0007669"/>
    <property type="project" value="InterPro"/>
</dbReference>
<evidence type="ECO:0000256" key="5">
    <source>
        <dbReference type="ARBA" id="ARBA00022741"/>
    </source>
</evidence>
<evidence type="ECO:0000256" key="7">
    <source>
        <dbReference type="ARBA" id="ARBA00022840"/>
    </source>
</evidence>
<feature type="transmembrane region" description="Helical" evidence="10">
    <location>
        <begin position="69"/>
        <end position="89"/>
    </location>
</feature>
<accession>A0A9D1J9N6</accession>
<keyword evidence="5" id="KW-0547">Nucleotide-binding</keyword>
<evidence type="ECO:0000256" key="1">
    <source>
        <dbReference type="ARBA" id="ARBA00004651"/>
    </source>
</evidence>
<reference evidence="13" key="2">
    <citation type="journal article" date="2021" name="PeerJ">
        <title>Extensive microbial diversity within the chicken gut microbiome revealed by metagenomics and culture.</title>
        <authorList>
            <person name="Gilroy R."/>
            <person name="Ravi A."/>
            <person name="Getino M."/>
            <person name="Pursley I."/>
            <person name="Horton D.L."/>
            <person name="Alikhan N.F."/>
            <person name="Baker D."/>
            <person name="Gharbi K."/>
            <person name="Hall N."/>
            <person name="Watson M."/>
            <person name="Adriaenssens E.M."/>
            <person name="Foster-Nyarko E."/>
            <person name="Jarju S."/>
            <person name="Secka A."/>
            <person name="Antonio M."/>
            <person name="Oren A."/>
            <person name="Chaudhuri R.R."/>
            <person name="La Ragione R."/>
            <person name="Hildebrand F."/>
            <person name="Pallen M.J."/>
        </authorList>
    </citation>
    <scope>NUCLEOTIDE SEQUENCE</scope>
    <source>
        <strain evidence="13">ChiSjej5B23-6657</strain>
    </source>
</reference>
<comment type="subcellular location">
    <subcellularLocation>
        <location evidence="1">Cell membrane</location>
        <topology evidence="1">Multi-pass membrane protein</topology>
    </subcellularLocation>
</comment>
<dbReference type="InterPro" id="IPR003593">
    <property type="entry name" value="AAA+_ATPase"/>
</dbReference>
<evidence type="ECO:0000256" key="2">
    <source>
        <dbReference type="ARBA" id="ARBA00022448"/>
    </source>
</evidence>
<dbReference type="FunFam" id="3.40.50.300:FF:000299">
    <property type="entry name" value="ABC transporter ATP-binding protein/permease"/>
    <property type="match status" value="1"/>
</dbReference>
<protein>
    <submittedName>
        <fullName evidence="13">ABC transporter ATP-binding protein</fullName>
    </submittedName>
</protein>
<dbReference type="Gene3D" id="1.20.1560.10">
    <property type="entry name" value="ABC transporter type 1, transmembrane domain"/>
    <property type="match status" value="1"/>
</dbReference>
<evidence type="ECO:0000259" key="12">
    <source>
        <dbReference type="PROSITE" id="PS50929"/>
    </source>
</evidence>
<dbReference type="SUPFAM" id="SSF52540">
    <property type="entry name" value="P-loop containing nucleoside triphosphate hydrolases"/>
    <property type="match status" value="1"/>
</dbReference>
<feature type="transmembrane region" description="Helical" evidence="10">
    <location>
        <begin position="20"/>
        <end position="41"/>
    </location>
</feature>
<dbReference type="PANTHER" id="PTHR43394:SF1">
    <property type="entry name" value="ATP-BINDING CASSETTE SUB-FAMILY B MEMBER 10, MITOCHONDRIAL"/>
    <property type="match status" value="1"/>
</dbReference>
<comment type="caution">
    <text evidence="13">The sequence shown here is derived from an EMBL/GenBank/DDBJ whole genome shotgun (WGS) entry which is preliminary data.</text>
</comment>
<dbReference type="Proteomes" id="UP000823912">
    <property type="component" value="Unassembled WGS sequence"/>
</dbReference>
<keyword evidence="6" id="KW-0378">Hydrolase</keyword>
<dbReference type="Pfam" id="PF00005">
    <property type="entry name" value="ABC_tran"/>
    <property type="match status" value="1"/>
</dbReference>
<evidence type="ECO:0000256" key="3">
    <source>
        <dbReference type="ARBA" id="ARBA00022475"/>
    </source>
</evidence>
<feature type="domain" description="ABC transmembrane type-1" evidence="12">
    <location>
        <begin position="32"/>
        <end position="307"/>
    </location>
</feature>
<dbReference type="PROSITE" id="PS50893">
    <property type="entry name" value="ABC_TRANSPORTER_2"/>
    <property type="match status" value="1"/>
</dbReference>
<dbReference type="PROSITE" id="PS50929">
    <property type="entry name" value="ABC_TM1F"/>
    <property type="match status" value="1"/>
</dbReference>
<keyword evidence="2" id="KW-0813">Transport</keyword>
<keyword evidence="6" id="KW-0788">Thiol protease</keyword>
<evidence type="ECO:0000313" key="13">
    <source>
        <dbReference type="EMBL" id="HIR69781.1"/>
    </source>
</evidence>
<dbReference type="InterPro" id="IPR036640">
    <property type="entry name" value="ABC1_TM_sf"/>
</dbReference>
<dbReference type="GO" id="GO:0008234">
    <property type="term" value="F:cysteine-type peptidase activity"/>
    <property type="evidence" value="ECO:0007669"/>
    <property type="project" value="UniProtKB-KW"/>
</dbReference>
<dbReference type="SMART" id="SM00382">
    <property type="entry name" value="AAA"/>
    <property type="match status" value="1"/>
</dbReference>
<dbReference type="InterPro" id="IPR027417">
    <property type="entry name" value="P-loop_NTPase"/>
</dbReference>
<sequence length="583" mass="65411">MKKKGTKESGRGNWREIWHFLTKIHLPFLWIFIAFLCNFFYQKVMLILPSVTAGLLSGSLENEVLMDAIWFYVLFTIVLCADIAFRTPAQHIAARNTRRAIWKRMLHIRMDYYDQHNPSDLMSTITNDTTTAMQLLVGWMTGFLPAVYYTVSALETISTYNIWLMVSVFLLLPIKIIYMIVVGRMNYKTQAGVYRRIGGLTAYLAERVRGLSLIKTYTNEKKELENGEKAAHGLFHANMRVTKLQCVITGIDTLIGLAQVMIVMVFGVILLQRGDITIQQWIAFYMFSGTISNNFSTLIGYWTQLKTIQGTLSRAAHLFMAPGEEKKDSGEKKQPENMDIVFEDVSFSYGEKKALDHVSFRVPEGTSTAIIGLCGSGKTTSISLMERFYVPESGRVLLGGVSVSDLTLDDLRSHFGYVQQKAEIFSGTIREIVTYGLHREVTDQEIWDAAEKTGVAELIRSRAEGLDTPVTAGGASLSGGQRQKLVLTREFLRKAEILLLDEPTSALDAAASRTVQEAVFSLFPGRSKIIVTHDLSLLEQVDQIVVLENGVLKGCGTYQDLQENCETFRELLMAGCEKKEAAQ</sequence>
<keyword evidence="8 10" id="KW-1133">Transmembrane helix</keyword>
<keyword evidence="9 10" id="KW-0472">Membrane</keyword>
<proteinExistence type="predicted"/>
<feature type="transmembrane region" description="Helical" evidence="10">
    <location>
        <begin position="162"/>
        <end position="181"/>
    </location>
</feature>
<keyword evidence="3" id="KW-1003">Cell membrane</keyword>
<dbReference type="Gene3D" id="3.40.50.300">
    <property type="entry name" value="P-loop containing nucleotide triphosphate hydrolases"/>
    <property type="match status" value="1"/>
</dbReference>
<evidence type="ECO:0000256" key="8">
    <source>
        <dbReference type="ARBA" id="ARBA00022989"/>
    </source>
</evidence>